<dbReference type="AlphaFoldDB" id="A0AAE0KBP3"/>
<organism evidence="3 4">
    <name type="scientific">Lasiosphaeria ovina</name>
    <dbReference type="NCBI Taxonomy" id="92902"/>
    <lineage>
        <taxon>Eukaryota</taxon>
        <taxon>Fungi</taxon>
        <taxon>Dikarya</taxon>
        <taxon>Ascomycota</taxon>
        <taxon>Pezizomycotina</taxon>
        <taxon>Sordariomycetes</taxon>
        <taxon>Sordariomycetidae</taxon>
        <taxon>Sordariales</taxon>
        <taxon>Lasiosphaeriaceae</taxon>
        <taxon>Lasiosphaeria</taxon>
    </lineage>
</organism>
<feature type="region of interest" description="Disordered" evidence="1">
    <location>
        <begin position="727"/>
        <end position="749"/>
    </location>
</feature>
<feature type="compositionally biased region" description="Low complexity" evidence="1">
    <location>
        <begin position="529"/>
        <end position="552"/>
    </location>
</feature>
<accession>A0AAE0KBP3</accession>
<feature type="transmembrane region" description="Helical" evidence="2">
    <location>
        <begin position="7"/>
        <end position="24"/>
    </location>
</feature>
<name>A0AAE0KBP3_9PEZI</name>
<proteinExistence type="predicted"/>
<feature type="compositionally biased region" description="Low complexity" evidence="1">
    <location>
        <begin position="494"/>
        <end position="509"/>
    </location>
</feature>
<keyword evidence="2" id="KW-1133">Transmembrane helix</keyword>
<feature type="region of interest" description="Disordered" evidence="1">
    <location>
        <begin position="677"/>
        <end position="700"/>
    </location>
</feature>
<comment type="caution">
    <text evidence="3">The sequence shown here is derived from an EMBL/GenBank/DDBJ whole genome shotgun (WGS) entry which is preliminary data.</text>
</comment>
<evidence type="ECO:0000256" key="2">
    <source>
        <dbReference type="SAM" id="Phobius"/>
    </source>
</evidence>
<dbReference type="EMBL" id="JAULSN010000004">
    <property type="protein sequence ID" value="KAK3373240.1"/>
    <property type="molecule type" value="Genomic_DNA"/>
</dbReference>
<evidence type="ECO:0000313" key="4">
    <source>
        <dbReference type="Proteomes" id="UP001287356"/>
    </source>
</evidence>
<reference evidence="3" key="2">
    <citation type="submission" date="2023-06" db="EMBL/GenBank/DDBJ databases">
        <authorList>
            <consortium name="Lawrence Berkeley National Laboratory"/>
            <person name="Haridas S."/>
            <person name="Hensen N."/>
            <person name="Bonometti L."/>
            <person name="Westerberg I."/>
            <person name="Brannstrom I.O."/>
            <person name="Guillou S."/>
            <person name="Cros-Aarteil S."/>
            <person name="Calhoun S."/>
            <person name="Kuo A."/>
            <person name="Mondo S."/>
            <person name="Pangilinan J."/>
            <person name="Riley R."/>
            <person name="Labutti K."/>
            <person name="Andreopoulos B."/>
            <person name="Lipzen A."/>
            <person name="Chen C."/>
            <person name="Yanf M."/>
            <person name="Daum C."/>
            <person name="Ng V."/>
            <person name="Clum A."/>
            <person name="Steindorff A."/>
            <person name="Ohm R."/>
            <person name="Martin F."/>
            <person name="Silar P."/>
            <person name="Natvig D."/>
            <person name="Lalanne C."/>
            <person name="Gautier V."/>
            <person name="Ament-Velasquez S.L."/>
            <person name="Kruys A."/>
            <person name="Hutchinson M.I."/>
            <person name="Powell A.J."/>
            <person name="Barry K."/>
            <person name="Miller A.N."/>
            <person name="Grigoriev I.V."/>
            <person name="Debuchy R."/>
            <person name="Gladieux P."/>
            <person name="Thoren M.H."/>
            <person name="Johannesson H."/>
        </authorList>
    </citation>
    <scope>NUCLEOTIDE SEQUENCE</scope>
    <source>
        <strain evidence="3">CBS 958.72</strain>
    </source>
</reference>
<keyword evidence="2" id="KW-0472">Membrane</keyword>
<protein>
    <submittedName>
        <fullName evidence="3">Uncharacterized protein</fullName>
    </submittedName>
</protein>
<keyword evidence="4" id="KW-1185">Reference proteome</keyword>
<evidence type="ECO:0000256" key="1">
    <source>
        <dbReference type="SAM" id="MobiDB-lite"/>
    </source>
</evidence>
<feature type="compositionally biased region" description="Polar residues" evidence="1">
    <location>
        <begin position="446"/>
        <end position="456"/>
    </location>
</feature>
<feature type="region of interest" description="Disordered" evidence="1">
    <location>
        <begin position="473"/>
        <end position="566"/>
    </location>
</feature>
<reference evidence="3" key="1">
    <citation type="journal article" date="2023" name="Mol. Phylogenet. Evol.">
        <title>Genome-scale phylogeny and comparative genomics of the fungal order Sordariales.</title>
        <authorList>
            <person name="Hensen N."/>
            <person name="Bonometti L."/>
            <person name="Westerberg I."/>
            <person name="Brannstrom I.O."/>
            <person name="Guillou S."/>
            <person name="Cros-Aarteil S."/>
            <person name="Calhoun S."/>
            <person name="Haridas S."/>
            <person name="Kuo A."/>
            <person name="Mondo S."/>
            <person name="Pangilinan J."/>
            <person name="Riley R."/>
            <person name="LaButti K."/>
            <person name="Andreopoulos B."/>
            <person name="Lipzen A."/>
            <person name="Chen C."/>
            <person name="Yan M."/>
            <person name="Daum C."/>
            <person name="Ng V."/>
            <person name="Clum A."/>
            <person name="Steindorff A."/>
            <person name="Ohm R.A."/>
            <person name="Martin F."/>
            <person name="Silar P."/>
            <person name="Natvig D.O."/>
            <person name="Lalanne C."/>
            <person name="Gautier V."/>
            <person name="Ament-Velasquez S.L."/>
            <person name="Kruys A."/>
            <person name="Hutchinson M.I."/>
            <person name="Powell A.J."/>
            <person name="Barry K."/>
            <person name="Miller A.N."/>
            <person name="Grigoriev I.V."/>
            <person name="Debuchy R."/>
            <person name="Gladieux P."/>
            <person name="Hiltunen Thoren M."/>
            <person name="Johannesson H."/>
        </authorList>
    </citation>
    <scope>NUCLEOTIDE SEQUENCE</scope>
    <source>
        <strain evidence="3">CBS 958.72</strain>
    </source>
</reference>
<dbReference type="Proteomes" id="UP001287356">
    <property type="component" value="Unassembled WGS sequence"/>
</dbReference>
<feature type="compositionally biased region" description="Low complexity" evidence="1">
    <location>
        <begin position="428"/>
        <end position="440"/>
    </location>
</feature>
<gene>
    <name evidence="3" type="ORF">B0T24DRAFT_666536</name>
</gene>
<keyword evidence="2" id="KW-0812">Transmembrane</keyword>
<evidence type="ECO:0000313" key="3">
    <source>
        <dbReference type="EMBL" id="KAK3373240.1"/>
    </source>
</evidence>
<feature type="region of interest" description="Disordered" evidence="1">
    <location>
        <begin position="428"/>
        <end position="456"/>
    </location>
</feature>
<sequence>MSFDGELLAGAIFGYFALCFFSLVRPSVFPVSPCLLLSLAARFVVSLANFARVPRARDWIVHGPVSADLRRSFRKGFHAGLNNLRRQRNDFEFVNKEILRRTNDCNVIIRSYGLDYGPCSPVYIQLSEYDATEIAFVNSWSTWFCSHFSMVDPLAKNLQRNVGILEQIVRENNSKYGVLLEELADVIDFRRKLDKEVLNNSRVEAERRLANSFVRGPVAPVRRDLLMPRSSSPVFLLSRLPVLSPVAPARREPLPELPLHAAARVSGWGEQSLVAPTCFGEQWSVSLAAPHDGRPTPCLSQTVSALPLALPLVPEAVDREVEMVDADWSIEEENLVTCSPSVETVVEAVPSLQMVELAAAAPAPANPVLSNTVDTPITARAVPQLRPFFKNFGSSVKSSFSRPMPTWDDVKAVLPVLSPRAVRSGPVVSSVPASTSAPEAHVTVVEQPSPSGTLSSEVVLPSQGVVVVEVAEKEKTSGPTSGTGLVPVTPAPPSSVASAGVQPVSASPSRPWRGIFDGPRKSGLKKSQAKSTATFPSSSAPAPASPGAGPSKRQPLALPSMSPTVSTLRTEEASGLVDTVSDRLHTEGPSLVEEPAVVASAASIAAPLQDQREEATTSNGLGLVVLPEKPLDEALECIVVEPAAPAVPASEPSAPAAGPSTARPMLVPKGLKRRLEASAAQVVPSPEEEAASQQGSARAVPAELQTLASASSPLPVPDQTIDTAVVAPTSPATPSSSTPTAPAKASASQKKPVDIITHEDFVGADVWSFCHGVINRVPVAVQTREEFFHVNIHDHDVFNWEAFAKRQVSGDLIMGQENFDEQLLTHDDAEELVRKFTVRVISAFPELGYDEKLALLELQRQDIHTDDGLCLNEMKPGVSS</sequence>